<feature type="region of interest" description="Disordered" evidence="1">
    <location>
        <begin position="1"/>
        <end position="22"/>
    </location>
</feature>
<evidence type="ECO:0000313" key="3">
    <source>
        <dbReference type="Proteomes" id="UP001497512"/>
    </source>
</evidence>
<accession>A0ABP0UL60</accession>
<organism evidence="2 3">
    <name type="scientific">Sphagnum troendelagicum</name>
    <dbReference type="NCBI Taxonomy" id="128251"/>
    <lineage>
        <taxon>Eukaryota</taxon>
        <taxon>Viridiplantae</taxon>
        <taxon>Streptophyta</taxon>
        <taxon>Embryophyta</taxon>
        <taxon>Bryophyta</taxon>
        <taxon>Sphagnophytina</taxon>
        <taxon>Sphagnopsida</taxon>
        <taxon>Sphagnales</taxon>
        <taxon>Sphagnaceae</taxon>
        <taxon>Sphagnum</taxon>
    </lineage>
</organism>
<protein>
    <submittedName>
        <fullName evidence="2">Uncharacterized protein</fullName>
    </submittedName>
</protein>
<keyword evidence="3" id="KW-1185">Reference proteome</keyword>
<feature type="compositionally biased region" description="Acidic residues" evidence="1">
    <location>
        <begin position="168"/>
        <end position="182"/>
    </location>
</feature>
<name>A0ABP0UL60_9BRYO</name>
<evidence type="ECO:0000256" key="1">
    <source>
        <dbReference type="SAM" id="MobiDB-lite"/>
    </source>
</evidence>
<sequence length="230" mass="24889">MCSLDRVHLSPSTSNMDAPKLNSPIAVGGSQSTHHPYQQLWMGESSIGVSKDLNMQGTSISAIAAQSLKSNAVVKLEYLTSSVTTKMIMVVPESRIPATKDMLQSDLKPQVTDAVLGGDILSDAIQCQQMVGCSSQEDGGEEEDGVEERARGAEEEESVKPEHISLEESIEEEEEAEPNEDEQVVKSPAHGLRRHPKTTMKLAPKVPKAHTLSLAIVLHVSIRSVVEVLQ</sequence>
<feature type="region of interest" description="Disordered" evidence="1">
    <location>
        <begin position="132"/>
        <end position="204"/>
    </location>
</feature>
<proteinExistence type="predicted"/>
<gene>
    <name evidence="2" type="ORF">CSSPTR1EN2_LOCUS17236</name>
</gene>
<reference evidence="2" key="1">
    <citation type="submission" date="2024-02" db="EMBL/GenBank/DDBJ databases">
        <authorList>
            <consortium name="ELIXIR-Norway"/>
            <consortium name="Elixir Norway"/>
        </authorList>
    </citation>
    <scope>NUCLEOTIDE SEQUENCE</scope>
</reference>
<dbReference type="Proteomes" id="UP001497512">
    <property type="component" value="Chromosome 4"/>
</dbReference>
<feature type="compositionally biased region" description="Basic and acidic residues" evidence="1">
    <location>
        <begin position="147"/>
        <end position="166"/>
    </location>
</feature>
<dbReference type="EMBL" id="OZ019896">
    <property type="protein sequence ID" value="CAK9224247.1"/>
    <property type="molecule type" value="Genomic_DNA"/>
</dbReference>
<evidence type="ECO:0000313" key="2">
    <source>
        <dbReference type="EMBL" id="CAK9224247.1"/>
    </source>
</evidence>